<proteinExistence type="inferred from homology"/>
<dbReference type="PANTHER" id="PTHR14084:SF0">
    <property type="entry name" value="KYNURENINASE"/>
    <property type="match status" value="1"/>
</dbReference>
<dbReference type="GO" id="GO:0005737">
    <property type="term" value="C:cytoplasm"/>
    <property type="evidence" value="ECO:0007669"/>
    <property type="project" value="UniProtKB-SubCell"/>
</dbReference>
<dbReference type="EC" id="3.7.1.3" evidence="4 5"/>
<keyword evidence="2 4" id="KW-0378">Hydrolase</keyword>
<dbReference type="PANTHER" id="PTHR14084">
    <property type="entry name" value="KYNURENINASE"/>
    <property type="match status" value="1"/>
</dbReference>
<dbReference type="GO" id="GO:0019805">
    <property type="term" value="P:quinolinate biosynthetic process"/>
    <property type="evidence" value="ECO:0007669"/>
    <property type="project" value="UniProtKB-UniRule"/>
</dbReference>
<dbReference type="AlphaFoldDB" id="A0AAV4GAI8"/>
<accession>A0AAV4GAI8</accession>
<evidence type="ECO:0000256" key="1">
    <source>
        <dbReference type="ARBA" id="ARBA00022642"/>
    </source>
</evidence>
<dbReference type="GO" id="GO:0043420">
    <property type="term" value="P:anthranilate metabolic process"/>
    <property type="evidence" value="ECO:0007669"/>
    <property type="project" value="UniProtKB-UniRule"/>
</dbReference>
<comment type="subcellular location">
    <subcellularLocation>
        <location evidence="4 5">Cytoplasm</location>
    </subcellularLocation>
</comment>
<feature type="binding site" evidence="4">
    <location>
        <position position="147"/>
    </location>
    <ligand>
        <name>pyridoxal 5'-phosphate</name>
        <dbReference type="ChEBI" id="CHEBI:597326"/>
    </ligand>
</feature>
<comment type="function">
    <text evidence="4 5">Catalyzes the cleavage of L-kynurenine (L-Kyn) and L-3-hydroxykynurenine (L-3OHKyn) into anthranilic acid (AA) and 3-hydroxyanthranilic acid (3-OHAA), respectively.</text>
</comment>
<dbReference type="InterPro" id="IPR010111">
    <property type="entry name" value="Kynureninase"/>
</dbReference>
<evidence type="ECO:0000256" key="2">
    <source>
        <dbReference type="ARBA" id="ARBA00022801"/>
    </source>
</evidence>
<dbReference type="InterPro" id="IPR015422">
    <property type="entry name" value="PyrdxlP-dep_Trfase_small"/>
</dbReference>
<dbReference type="NCBIfam" id="TIGR01814">
    <property type="entry name" value="kynureninase"/>
    <property type="match status" value="1"/>
</dbReference>
<dbReference type="GO" id="GO:0034354">
    <property type="term" value="P:'de novo' NAD+ biosynthetic process from L-tryptophan"/>
    <property type="evidence" value="ECO:0007669"/>
    <property type="project" value="UniProtKB-UniRule"/>
</dbReference>
<dbReference type="GO" id="GO:0030170">
    <property type="term" value="F:pyridoxal phosphate binding"/>
    <property type="evidence" value="ECO:0007669"/>
    <property type="project" value="UniProtKB-UniRule"/>
</dbReference>
<comment type="caution">
    <text evidence="6">The sequence shown here is derived from an EMBL/GenBank/DDBJ whole genome shotgun (WGS) entry which is preliminary data.</text>
</comment>
<dbReference type="Pfam" id="PF22580">
    <property type="entry name" value="KYNU_C"/>
    <property type="match status" value="1"/>
</dbReference>
<dbReference type="InterPro" id="IPR015424">
    <property type="entry name" value="PyrdxlP-dep_Trfase"/>
</dbReference>
<comment type="catalytic activity">
    <reaction evidence="4 5">
        <text>L-kynurenine + H2O = anthranilate + L-alanine + H(+)</text>
        <dbReference type="Rhea" id="RHEA:16813"/>
        <dbReference type="ChEBI" id="CHEBI:15377"/>
        <dbReference type="ChEBI" id="CHEBI:15378"/>
        <dbReference type="ChEBI" id="CHEBI:16567"/>
        <dbReference type="ChEBI" id="CHEBI:57959"/>
        <dbReference type="ChEBI" id="CHEBI:57972"/>
        <dbReference type="EC" id="3.7.1.3"/>
    </reaction>
</comment>
<reference evidence="6 7" key="1">
    <citation type="journal article" date="2021" name="Elife">
        <title>Chloroplast acquisition without the gene transfer in kleptoplastic sea slugs, Plakobranchus ocellatus.</title>
        <authorList>
            <person name="Maeda T."/>
            <person name="Takahashi S."/>
            <person name="Yoshida T."/>
            <person name="Shimamura S."/>
            <person name="Takaki Y."/>
            <person name="Nagai Y."/>
            <person name="Toyoda A."/>
            <person name="Suzuki Y."/>
            <person name="Arimoto A."/>
            <person name="Ishii H."/>
            <person name="Satoh N."/>
            <person name="Nishiyama T."/>
            <person name="Hasebe M."/>
            <person name="Maruyama T."/>
            <person name="Minagawa J."/>
            <person name="Obokata J."/>
            <person name="Shigenobu S."/>
        </authorList>
    </citation>
    <scope>NUCLEOTIDE SEQUENCE [LARGE SCALE GENOMIC DNA]</scope>
</reference>
<comment type="cofactor">
    <cofactor evidence="4 5">
        <name>pyridoxal 5'-phosphate</name>
        <dbReference type="ChEBI" id="CHEBI:597326"/>
    </cofactor>
</comment>
<keyword evidence="4 5" id="KW-0963">Cytoplasm</keyword>
<feature type="binding site" evidence="4">
    <location>
        <position position="285"/>
    </location>
    <ligand>
        <name>pyridoxal 5'-phosphate</name>
        <dbReference type="ChEBI" id="CHEBI:597326"/>
    </ligand>
</feature>
<feature type="binding site" evidence="4">
    <location>
        <position position="148"/>
    </location>
    <ligand>
        <name>pyridoxal 5'-phosphate</name>
        <dbReference type="ChEBI" id="CHEBI:597326"/>
    </ligand>
</feature>
<feature type="binding site" evidence="4">
    <location>
        <position position="231"/>
    </location>
    <ligand>
        <name>pyridoxal 5'-phosphate</name>
        <dbReference type="ChEBI" id="CHEBI:597326"/>
    </ligand>
</feature>
<dbReference type="Proteomes" id="UP000762676">
    <property type="component" value="Unassembled WGS sequence"/>
</dbReference>
<dbReference type="FunFam" id="3.40.640.10:FF:000031">
    <property type="entry name" value="Kynureninase"/>
    <property type="match status" value="1"/>
</dbReference>
<dbReference type="EMBL" id="BMAT01011896">
    <property type="protein sequence ID" value="GFR81651.1"/>
    <property type="molecule type" value="Genomic_DNA"/>
</dbReference>
<dbReference type="GO" id="GO:0030429">
    <property type="term" value="F:kynureninase activity"/>
    <property type="evidence" value="ECO:0007669"/>
    <property type="project" value="UniProtKB-UniRule"/>
</dbReference>
<keyword evidence="3 4" id="KW-0663">Pyridoxal phosphate</keyword>
<dbReference type="SUPFAM" id="SSF53383">
    <property type="entry name" value="PLP-dependent transferases"/>
    <property type="match status" value="1"/>
</dbReference>
<evidence type="ECO:0000256" key="4">
    <source>
        <dbReference type="HAMAP-Rule" id="MF_03017"/>
    </source>
</evidence>
<dbReference type="HAMAP" id="MF_01970">
    <property type="entry name" value="Kynureninase"/>
    <property type="match status" value="1"/>
</dbReference>
<dbReference type="GO" id="GO:0097053">
    <property type="term" value="P:L-kynurenine catabolic process"/>
    <property type="evidence" value="ECO:0007669"/>
    <property type="project" value="UniProtKB-UniRule"/>
</dbReference>
<comment type="similarity">
    <text evidence="4 5">Belongs to the kynureninase family.</text>
</comment>
<keyword evidence="7" id="KW-1185">Reference proteome</keyword>
<feature type="binding site" evidence="4">
    <location>
        <position position="315"/>
    </location>
    <ligand>
        <name>pyridoxal 5'-phosphate</name>
        <dbReference type="ChEBI" id="CHEBI:597326"/>
    </ligand>
</feature>
<evidence type="ECO:0000313" key="7">
    <source>
        <dbReference type="Proteomes" id="UP000762676"/>
    </source>
</evidence>
<organism evidence="6 7">
    <name type="scientific">Elysia marginata</name>
    <dbReference type="NCBI Taxonomy" id="1093978"/>
    <lineage>
        <taxon>Eukaryota</taxon>
        <taxon>Metazoa</taxon>
        <taxon>Spiralia</taxon>
        <taxon>Lophotrochozoa</taxon>
        <taxon>Mollusca</taxon>
        <taxon>Gastropoda</taxon>
        <taxon>Heterobranchia</taxon>
        <taxon>Euthyneura</taxon>
        <taxon>Panpulmonata</taxon>
        <taxon>Sacoglossa</taxon>
        <taxon>Placobranchoidea</taxon>
        <taxon>Plakobranchidae</taxon>
        <taxon>Elysia</taxon>
    </lineage>
</organism>
<comment type="catalytic activity">
    <reaction evidence="5">
        <text>3-hydroxy-L-kynurenine + H2O = 3-hydroxyanthranilate + L-alanine + H(+)</text>
        <dbReference type="Rhea" id="RHEA:25143"/>
        <dbReference type="ChEBI" id="CHEBI:15377"/>
        <dbReference type="ChEBI" id="CHEBI:15378"/>
        <dbReference type="ChEBI" id="CHEBI:36559"/>
        <dbReference type="ChEBI" id="CHEBI:57972"/>
        <dbReference type="ChEBI" id="CHEBI:58125"/>
        <dbReference type="EC" id="3.7.1.3"/>
    </reaction>
</comment>
<comment type="pathway">
    <text evidence="4 5">Amino-acid degradation; L-kynurenine degradation; L-alanine and anthranilate from L-kynurenine: step 1/1.</text>
</comment>
<keyword evidence="1 4" id="KW-0662">Pyridine nucleotide biosynthesis</keyword>
<evidence type="ECO:0000256" key="3">
    <source>
        <dbReference type="ARBA" id="ARBA00022898"/>
    </source>
</evidence>
<evidence type="ECO:0000313" key="6">
    <source>
        <dbReference type="EMBL" id="GFR81651.1"/>
    </source>
</evidence>
<dbReference type="PIRSF" id="PIRSF038800">
    <property type="entry name" value="KYNU"/>
    <property type="match status" value="1"/>
</dbReference>
<feature type="binding site" evidence="4">
    <location>
        <begin position="175"/>
        <end position="178"/>
    </location>
    <ligand>
        <name>pyridoxal 5'-phosphate</name>
        <dbReference type="ChEBI" id="CHEBI:597326"/>
    </ligand>
</feature>
<dbReference type="Gene3D" id="3.90.1150.10">
    <property type="entry name" value="Aspartate Aminotransferase, domain 1"/>
    <property type="match status" value="1"/>
</dbReference>
<comment type="pathway">
    <text evidence="4 5">Cofactor biosynthesis; NAD(+) biosynthesis; quinolinate from L-kynurenine: step 2/3.</text>
</comment>
<feature type="binding site" evidence="4">
    <location>
        <position position="343"/>
    </location>
    <ligand>
        <name>pyridoxal 5'-phosphate</name>
        <dbReference type="ChEBI" id="CHEBI:597326"/>
    </ligand>
</feature>
<sequence length="488" mass="54911">MDGGPTAANGSKDNECRHPLEILQTISDESGLKLTDENFAKLMDERDPLKHLRDEFHYPTMGQILHTDPKLVSPDEDSIYLCGNSLGLCPKKAKDHLMVEMDKWATRGVQGHMTGDLPWAMCGEILEEDMMKIVGGKREEVAIMNGLTVNLHLLMMSFYRPTKDRYKILCESKAFPSDHYAFESQARLHGFDAEKALLCMEPREGEFTLRTEDIVATIEREGDSIALVCFSGVQYYTGQFFDIPTITRAAQAKGCHVGFDLAHAVGNLPLYLHDWNVDFACWCCYKYLNGGAGAVAGLFVHERYRDNTYPRLLGWWGHKMETRFVMDNKMDLIPGARGYGLSNVSGILCANLKASLEVFNKTSMEEIRRKSVLLTGYLEALVKLAYSRPAGKTAEEDGDEVYIDIFTPSDPAQRGAQLSLAFNVSIEQVFKELEKRGVVCDKRLPRVIRIAPAPLYCSFLDVHRFMDRLQDALKAAKSSLVRIDTHNV</sequence>
<evidence type="ECO:0000256" key="5">
    <source>
        <dbReference type="PIRNR" id="PIRNR038800"/>
    </source>
</evidence>
<feature type="binding site" evidence="4">
    <location>
        <position position="263"/>
    </location>
    <ligand>
        <name>pyridoxal 5'-phosphate</name>
        <dbReference type="ChEBI" id="CHEBI:597326"/>
    </ligand>
</feature>
<name>A0AAV4GAI8_9GAST</name>
<gene>
    <name evidence="4" type="primary">KYNU</name>
    <name evidence="6" type="ORF">ElyMa_005931100</name>
</gene>
<dbReference type="InterPro" id="IPR015421">
    <property type="entry name" value="PyrdxlP-dep_Trfase_major"/>
</dbReference>
<comment type="subunit">
    <text evidence="4 5">Homodimer.</text>
</comment>
<dbReference type="GO" id="GO:0019441">
    <property type="term" value="P:L-tryptophan catabolic process to kynurenine"/>
    <property type="evidence" value="ECO:0007669"/>
    <property type="project" value="TreeGrafter"/>
</dbReference>
<protein>
    <recommendedName>
        <fullName evidence="4 5">Kynureninase</fullName>
        <ecNumber evidence="4 5">3.7.1.3</ecNumber>
    </recommendedName>
    <alternativeName>
        <fullName evidence="4">L-kynurenine hydrolase</fullName>
    </alternativeName>
</protein>
<dbReference type="Gene3D" id="3.40.640.10">
    <property type="entry name" value="Type I PLP-dependent aspartate aminotransferase-like (Major domain)"/>
    <property type="match status" value="1"/>
</dbReference>
<feature type="binding site" evidence="4">
    <location>
        <position position="260"/>
    </location>
    <ligand>
        <name>pyridoxal 5'-phosphate</name>
        <dbReference type="ChEBI" id="CHEBI:597326"/>
    </ligand>
</feature>
<feature type="modified residue" description="N6-(pyridoxal phosphate)lysine" evidence="4">
    <location>
        <position position="286"/>
    </location>
</feature>